<feature type="binding site" evidence="3">
    <location>
        <position position="303"/>
    </location>
    <ligand>
        <name>ATP</name>
        <dbReference type="ChEBI" id="CHEBI:30616"/>
    </ligand>
</feature>
<dbReference type="GeneID" id="88175512"/>
<evidence type="ECO:0000259" key="5">
    <source>
        <dbReference type="PROSITE" id="PS50011"/>
    </source>
</evidence>
<feature type="region of interest" description="Disordered" evidence="4">
    <location>
        <begin position="605"/>
        <end position="641"/>
    </location>
</feature>
<dbReference type="GO" id="GO:0005737">
    <property type="term" value="C:cytoplasm"/>
    <property type="evidence" value="ECO:0007669"/>
    <property type="project" value="TreeGrafter"/>
</dbReference>
<dbReference type="GO" id="GO:0035556">
    <property type="term" value="P:intracellular signal transduction"/>
    <property type="evidence" value="ECO:0007669"/>
    <property type="project" value="TreeGrafter"/>
</dbReference>
<keyword evidence="1 3" id="KW-0547">Nucleotide-binding</keyword>
<dbReference type="RefSeq" id="XP_062879458.1">
    <property type="nucleotide sequence ID" value="XM_063023388.1"/>
</dbReference>
<keyword evidence="2 3" id="KW-0067">ATP-binding</keyword>
<dbReference type="PANTHER" id="PTHR24346:SF30">
    <property type="entry name" value="MATERNAL EMBRYONIC LEUCINE ZIPPER KINASE"/>
    <property type="match status" value="1"/>
</dbReference>
<feature type="domain" description="Protein kinase" evidence="5">
    <location>
        <begin position="273"/>
        <end position="579"/>
    </location>
</feature>
<evidence type="ECO:0000256" key="3">
    <source>
        <dbReference type="PROSITE-ProRule" id="PRU10141"/>
    </source>
</evidence>
<dbReference type="Pfam" id="PF00069">
    <property type="entry name" value="Pkinase"/>
    <property type="match status" value="1"/>
</dbReference>
<proteinExistence type="predicted"/>
<feature type="compositionally biased region" description="Polar residues" evidence="4">
    <location>
        <begin position="108"/>
        <end position="117"/>
    </location>
</feature>
<dbReference type="AlphaFoldDB" id="A0AAX4HET9"/>
<dbReference type="PROSITE" id="PS00107">
    <property type="entry name" value="PROTEIN_KINASE_ATP"/>
    <property type="match status" value="1"/>
</dbReference>
<organism evidence="6 7">
    <name type="scientific">Australozyma saopauloensis</name>
    <dbReference type="NCBI Taxonomy" id="291208"/>
    <lineage>
        <taxon>Eukaryota</taxon>
        <taxon>Fungi</taxon>
        <taxon>Dikarya</taxon>
        <taxon>Ascomycota</taxon>
        <taxon>Saccharomycotina</taxon>
        <taxon>Pichiomycetes</taxon>
        <taxon>Metschnikowiaceae</taxon>
        <taxon>Australozyma</taxon>
    </lineage>
</organism>
<accession>A0AAX4HET9</accession>
<keyword evidence="7" id="KW-1185">Reference proteome</keyword>
<feature type="compositionally biased region" description="Low complexity" evidence="4">
    <location>
        <begin position="605"/>
        <end position="615"/>
    </location>
</feature>
<protein>
    <recommendedName>
        <fullName evidence="5">Protein kinase domain-containing protein</fullName>
    </recommendedName>
</protein>
<sequence>MEKHHHRHHLKNLFRRDKDLLDLELRSGSHLNLSKIFHKDRESTPTPVGNAHAAAQESLSHALSLHRSEGTVVGKVEKGANGKLSIVPNLDSSAAPASPATPVAGHSRMNSAQQSPHTPVAAQTPKKHDESPSLRLSRSSSDAGGFKGVSTPLAVSLKRNNTNGTLAGSRQPVRRSETMPFNNRPHGALIGLASNVNRKNSHHGHHEKIKYNPYGINKLDLNQIASHSTSFYLKGGPDLGGRVVANPVADPNDYLPEDLHEDHINLLEDFEYENLDKKIGDGGSGDVRIVTLNTNKKKHFALKKFSLFSKETDEEFYKRAAKEYIISRRVASLRHAVSTFALLRIQSHGNMTRGWGMVMEFCNGGDLFNMIVRLGWKRTPLVERYCIFKQIAYGVKFLHENDIVHRDLKPENILLDHNGLAKLCDFGVSDWGHEEVGNFESPVKLSTAYVGSPPYSPPEVMILKELSLTELKKHAYDPFKMDHWSLGMLLFCLVYSGVPFQLATVHDNNFRDYKFNRDRFCSDNPSFKNNSDYAKGPGSEFKWASLFQSSGAARVAWKLCDPSSTKRYDLDNLFADPWFKSLEMCIYEHPDQSVDPIVYHSANPSAASSAQNSRAPSRKNTISGHSAHDESGSGGGYNPIRSMLDMSSLSKEIDDDNASVKSSSLLDHTPLKIKQEDRVDRSGSEVLIHLIGSNGSNAKVRSMLDFSPTSEKPPLPSVAETDPQLKAKHSPLLEVLKEVTSRSGKEPDATEIEALSLDKNAQVPQPINTPHSADLSYFAEKLNDADGKIATTNFFDDMPIRPHDEGAISSDGVCDQGYKIKKHSHMGVTNVHYSGSRRK</sequence>
<dbReference type="InterPro" id="IPR008271">
    <property type="entry name" value="Ser/Thr_kinase_AS"/>
</dbReference>
<dbReference type="GO" id="GO:0030447">
    <property type="term" value="P:filamentous growth"/>
    <property type="evidence" value="ECO:0007669"/>
    <property type="project" value="UniProtKB-ARBA"/>
</dbReference>
<evidence type="ECO:0000313" key="6">
    <source>
        <dbReference type="EMBL" id="WPK27080.1"/>
    </source>
</evidence>
<dbReference type="Gene3D" id="1.10.510.10">
    <property type="entry name" value="Transferase(Phosphotransferase) domain 1"/>
    <property type="match status" value="1"/>
</dbReference>
<evidence type="ECO:0000256" key="2">
    <source>
        <dbReference type="ARBA" id="ARBA00022840"/>
    </source>
</evidence>
<reference evidence="6 7" key="1">
    <citation type="submission" date="2023-10" db="EMBL/GenBank/DDBJ databases">
        <title>Draft Genome Sequence of Candida saopaulonensis from a very Premature Infant with Sepsis.</title>
        <authorList>
            <person name="Ning Y."/>
            <person name="Dai R."/>
            <person name="Xiao M."/>
            <person name="Xu Y."/>
            <person name="Yan Q."/>
            <person name="Zhang L."/>
        </authorList>
    </citation>
    <scope>NUCLEOTIDE SEQUENCE [LARGE SCALE GENOMIC DNA]</scope>
    <source>
        <strain evidence="6 7">19XY460</strain>
    </source>
</reference>
<feature type="compositionally biased region" description="Low complexity" evidence="4">
    <location>
        <begin position="92"/>
        <end position="104"/>
    </location>
</feature>
<dbReference type="InterPro" id="IPR000719">
    <property type="entry name" value="Prot_kinase_dom"/>
</dbReference>
<dbReference type="InterPro" id="IPR017441">
    <property type="entry name" value="Protein_kinase_ATP_BS"/>
</dbReference>
<dbReference type="SUPFAM" id="SSF56112">
    <property type="entry name" value="Protein kinase-like (PK-like)"/>
    <property type="match status" value="1"/>
</dbReference>
<dbReference type="KEGG" id="asau:88175512"/>
<dbReference type="PROSITE" id="PS50011">
    <property type="entry name" value="PROTEIN_KINASE_DOM"/>
    <property type="match status" value="1"/>
</dbReference>
<dbReference type="GO" id="GO:0004674">
    <property type="term" value="F:protein serine/threonine kinase activity"/>
    <property type="evidence" value="ECO:0007669"/>
    <property type="project" value="TreeGrafter"/>
</dbReference>
<dbReference type="PROSITE" id="PS00108">
    <property type="entry name" value="PROTEIN_KINASE_ST"/>
    <property type="match status" value="1"/>
</dbReference>
<evidence type="ECO:0000313" key="7">
    <source>
        <dbReference type="Proteomes" id="UP001338582"/>
    </source>
</evidence>
<feature type="region of interest" description="Disordered" evidence="4">
    <location>
        <begin position="160"/>
        <end position="184"/>
    </location>
</feature>
<evidence type="ECO:0000256" key="4">
    <source>
        <dbReference type="SAM" id="MobiDB-lite"/>
    </source>
</evidence>
<dbReference type="InterPro" id="IPR011009">
    <property type="entry name" value="Kinase-like_dom_sf"/>
</dbReference>
<dbReference type="GO" id="GO:0005524">
    <property type="term" value="F:ATP binding"/>
    <property type="evidence" value="ECO:0007669"/>
    <property type="project" value="UniProtKB-UniRule"/>
</dbReference>
<dbReference type="Proteomes" id="UP001338582">
    <property type="component" value="Chromosome 5"/>
</dbReference>
<dbReference type="SMART" id="SM00220">
    <property type="entry name" value="S_TKc"/>
    <property type="match status" value="1"/>
</dbReference>
<evidence type="ECO:0000256" key="1">
    <source>
        <dbReference type="ARBA" id="ARBA00022741"/>
    </source>
</evidence>
<feature type="region of interest" description="Disordered" evidence="4">
    <location>
        <begin position="86"/>
        <end position="147"/>
    </location>
</feature>
<gene>
    <name evidence="6" type="ORF">PUMCH_004452</name>
</gene>
<dbReference type="PANTHER" id="PTHR24346">
    <property type="entry name" value="MAP/MICROTUBULE AFFINITY-REGULATING KINASE"/>
    <property type="match status" value="1"/>
</dbReference>
<dbReference type="EMBL" id="CP138898">
    <property type="protein sequence ID" value="WPK27080.1"/>
    <property type="molecule type" value="Genomic_DNA"/>
</dbReference>
<name>A0AAX4HET9_9ASCO</name>